<dbReference type="InterPro" id="IPR013783">
    <property type="entry name" value="Ig-like_fold"/>
</dbReference>
<dbReference type="Proteomes" id="UP000464787">
    <property type="component" value="Chromosome"/>
</dbReference>
<evidence type="ECO:0000313" key="2">
    <source>
        <dbReference type="Proteomes" id="UP000464787"/>
    </source>
</evidence>
<name>A0A857J2L4_9BURK</name>
<keyword evidence="2" id="KW-1185">Reference proteome</keyword>
<proteinExistence type="predicted"/>
<dbReference type="NCBIfam" id="NF033510">
    <property type="entry name" value="Ca_tandemer"/>
    <property type="match status" value="2"/>
</dbReference>
<organism evidence="1 2">
    <name type="scientific">Xylophilus rhododendri</name>
    <dbReference type="NCBI Taxonomy" id="2697032"/>
    <lineage>
        <taxon>Bacteria</taxon>
        <taxon>Pseudomonadati</taxon>
        <taxon>Pseudomonadota</taxon>
        <taxon>Betaproteobacteria</taxon>
        <taxon>Burkholderiales</taxon>
        <taxon>Xylophilus</taxon>
    </lineage>
</organism>
<gene>
    <name evidence="1" type="ORF">GT347_09320</name>
</gene>
<reference evidence="1 2" key="1">
    <citation type="submission" date="2020-01" db="EMBL/GenBank/DDBJ databases">
        <title>Genome sequencing of strain KACC 21265.</title>
        <authorList>
            <person name="Heo J."/>
            <person name="Kim S.-J."/>
            <person name="Kim J.-S."/>
            <person name="Hong S.-B."/>
            <person name="Kwon S.-W."/>
        </authorList>
    </citation>
    <scope>NUCLEOTIDE SEQUENCE [LARGE SCALE GENOMIC DNA]</scope>
    <source>
        <strain evidence="1 2">KACC 21265</strain>
    </source>
</reference>
<protein>
    <submittedName>
        <fullName evidence="1">Uncharacterized protein</fullName>
    </submittedName>
</protein>
<dbReference type="Gene3D" id="2.60.40.10">
    <property type="entry name" value="Immunoglobulins"/>
    <property type="match status" value="2"/>
</dbReference>
<evidence type="ECO:0000313" key="1">
    <source>
        <dbReference type="EMBL" id="QHI98170.1"/>
    </source>
</evidence>
<dbReference type="RefSeq" id="WP_160551687.1">
    <property type="nucleotide sequence ID" value="NZ_CP047650.1"/>
</dbReference>
<dbReference type="KEGG" id="xyk:GT347_09320"/>
<sequence>MHIEIVNAGLAQAFHCPEMQLAGGEPGRVRPQADAHLGLAADTVRPLGSAWDTERDGPAMIIQVDGQTVVEMAGFDDSPGVVLEGGGWIPAGRPYAGGGLDPAEAPSFFGQATNDRTPLLGGTAQAGSVVMVGVGGALFCVTASAAGTWSLDTASVAPMSGSFDLGEDGEKRLVVTSIDAQGHSCGVAGVFTLNTRPPQPPVLESLVVGSATPVLAGTAEPGISVMVGVGGAVFRAQADEQGRWSLDTAVTLPGSGTLHLGAEGFKTVVMACTDAAGNTSHSEGRFVLRSAPPRMPHALPEQGAERAAPQLSSPLLHVADATRNLLAGLATRRSGGQRSSGR</sequence>
<dbReference type="EMBL" id="CP047650">
    <property type="protein sequence ID" value="QHI98170.1"/>
    <property type="molecule type" value="Genomic_DNA"/>
</dbReference>
<dbReference type="AlphaFoldDB" id="A0A857J2L4"/>
<accession>A0A857J2L4</accession>